<evidence type="ECO:0000313" key="6">
    <source>
        <dbReference type="Proteomes" id="UP000812270"/>
    </source>
</evidence>
<feature type="domain" description="Glycosyl hydrolase family 95 N-terminal" evidence="2">
    <location>
        <begin position="80"/>
        <end position="225"/>
    </location>
</feature>
<gene>
    <name evidence="5" type="ORF">KTO63_00650</name>
</gene>
<feature type="chain" id="PRO_5039372811" evidence="1">
    <location>
        <begin position="25"/>
        <end position="746"/>
    </location>
</feature>
<evidence type="ECO:0000259" key="3">
    <source>
        <dbReference type="Pfam" id="PF21307"/>
    </source>
</evidence>
<dbReference type="EMBL" id="JAHSPG010000001">
    <property type="protein sequence ID" value="MBV4355634.1"/>
    <property type="molecule type" value="Genomic_DNA"/>
</dbReference>
<organism evidence="5 6">
    <name type="scientific">Pinibacter aurantiacus</name>
    <dbReference type="NCBI Taxonomy" id="2851599"/>
    <lineage>
        <taxon>Bacteria</taxon>
        <taxon>Pseudomonadati</taxon>
        <taxon>Bacteroidota</taxon>
        <taxon>Chitinophagia</taxon>
        <taxon>Chitinophagales</taxon>
        <taxon>Chitinophagaceae</taxon>
        <taxon>Pinibacter</taxon>
    </lineage>
</organism>
<dbReference type="PANTHER" id="PTHR31084:SF19">
    <property type="entry name" value="GLYCOSYL HYDROLASE FAMILY 95 N-TERMINAL DOMAIN-CONTAINING PROTEIN"/>
    <property type="match status" value="1"/>
</dbReference>
<dbReference type="InterPro" id="IPR049053">
    <property type="entry name" value="AFCA-like_C"/>
</dbReference>
<evidence type="ECO:0000259" key="2">
    <source>
        <dbReference type="Pfam" id="PF14498"/>
    </source>
</evidence>
<feature type="signal peptide" evidence="1">
    <location>
        <begin position="1"/>
        <end position="24"/>
    </location>
</feature>
<evidence type="ECO:0000259" key="4">
    <source>
        <dbReference type="Pfam" id="PF22124"/>
    </source>
</evidence>
<comment type="caution">
    <text evidence="5">The sequence shown here is derived from an EMBL/GenBank/DDBJ whole genome shotgun (WGS) entry which is preliminary data.</text>
</comment>
<keyword evidence="1" id="KW-0732">Signal</keyword>
<dbReference type="Proteomes" id="UP000812270">
    <property type="component" value="Unassembled WGS sequence"/>
</dbReference>
<evidence type="ECO:0000313" key="5">
    <source>
        <dbReference type="EMBL" id="MBV4355634.1"/>
    </source>
</evidence>
<dbReference type="PIRSF" id="PIRSF007663">
    <property type="entry name" value="UCP007663"/>
    <property type="match status" value="1"/>
</dbReference>
<feature type="domain" description="Alpha fucosidase A-like C-terminal" evidence="3">
    <location>
        <begin position="648"/>
        <end position="742"/>
    </location>
</feature>
<dbReference type="Pfam" id="PF14498">
    <property type="entry name" value="Glyco_hyd_65N_2"/>
    <property type="match status" value="2"/>
</dbReference>
<evidence type="ECO:0000256" key="1">
    <source>
        <dbReference type="SAM" id="SignalP"/>
    </source>
</evidence>
<protein>
    <submittedName>
        <fullName evidence="5">Glycoside hydrolase N-terminal domain-containing protein</fullName>
    </submittedName>
</protein>
<dbReference type="PANTHER" id="PTHR31084">
    <property type="entry name" value="ALPHA-L-FUCOSIDASE 2"/>
    <property type="match status" value="1"/>
</dbReference>
<dbReference type="RefSeq" id="WP_217789186.1">
    <property type="nucleotide sequence ID" value="NZ_JAHSPG010000001.1"/>
</dbReference>
<reference evidence="5" key="1">
    <citation type="submission" date="2021-06" db="EMBL/GenBank/DDBJ databases">
        <authorList>
            <person name="Huq M.A."/>
        </authorList>
    </citation>
    <scope>NUCLEOTIDE SEQUENCE</scope>
    <source>
        <strain evidence="5">MAH-26</strain>
    </source>
</reference>
<keyword evidence="6" id="KW-1185">Reference proteome</keyword>
<proteinExistence type="predicted"/>
<name>A0A9E2S6I7_9BACT</name>
<dbReference type="Pfam" id="PF22124">
    <property type="entry name" value="Glyco_hydro_95_cat"/>
    <property type="match status" value="1"/>
</dbReference>
<keyword evidence="5" id="KW-0378">Hydrolase</keyword>
<feature type="domain" description="Glycosyl hydrolase family 95 N-terminal" evidence="2">
    <location>
        <begin position="30"/>
        <end position="79"/>
    </location>
</feature>
<dbReference type="GO" id="GO:0004560">
    <property type="term" value="F:alpha-L-fucosidase activity"/>
    <property type="evidence" value="ECO:0007669"/>
    <property type="project" value="TreeGrafter"/>
</dbReference>
<dbReference type="Pfam" id="PF21307">
    <property type="entry name" value="Glyco_hydro_95_C"/>
    <property type="match status" value="1"/>
</dbReference>
<feature type="domain" description="Glycosyl hydrolase family 95 catalytic" evidence="4">
    <location>
        <begin position="249"/>
        <end position="646"/>
    </location>
</feature>
<dbReference type="InterPro" id="IPR027414">
    <property type="entry name" value="GH95_N_dom"/>
</dbReference>
<dbReference type="InterPro" id="IPR016518">
    <property type="entry name" value="Alpha-L-fucosidase"/>
</dbReference>
<accession>A0A9E2S6I7</accession>
<dbReference type="AlphaFoldDB" id="A0A9E2S6I7"/>
<sequence length="746" mass="84382">MTKNKIAACISLAILLFVNTIVSAQENMKLHYTTPAKDWMTEALPIGNGRMGAMIFGGVEKEHLQFNEQSLWTGDEKETGEYQAFGDLYIDFNNKDAFTNYSRDLDISSATHSIAYTQNNVQFFREYFCSFPDKVTVLRFTANKQNAYNCKIRLTDMHKAAFAASNNHIATSGNLANGLLYGSDVYVKTEGGQTKLMQDTAGYFITVSNANSFTVYLTAVTNYLQDSKKGWRSAGLSRPSNPAFLQKTYVQLKAAHTNDYKALFDREQINLGTTDASALQQTTEKRILAYKKSTDHSLETLLFQYGRYLLISSSRKGGLPANLQGLWNNTNTPPWRSDYHSNINIQMNYWLAEPANLSELHWTFLDYINSIRDVRKKATSDYYKGVRGWTVQTENNIYGGSGWKWNPPGSAWYAQHVWEHYAFTMDKAYLKTFAYPILKELCEFWEDHLKKRPDGTLVTPDGWSPEQGPEEEGVTYDQEIVYDLFTNYIAAADTLKIDPAYRQRVYEMREKLLKPKIGKWGQIQEWETDRDDSTNHHRHASHLFALHPGKQITPETPALFNAAKVSLKARGDLATGWSMAWKINFWARLLDGNHAYKILQNFITLVGGASIDYQEGGGIYPNLFCAHPPFQIDGNFGYTAAVAEMLLQSQSSAIRLLPALPDAWQTGSVKGLRARRGFEVSINWKNKQLQTASVRSLSGMQCRIMLPASFSIKDKSGKKINYTKDSDGVVVFNTVKGGEYVIAVEN</sequence>
<dbReference type="InterPro" id="IPR054363">
    <property type="entry name" value="GH95_cat"/>
</dbReference>